<dbReference type="Proteomes" id="UP000827976">
    <property type="component" value="Chromosome 17"/>
</dbReference>
<dbReference type="EMBL" id="CM037027">
    <property type="protein sequence ID" value="KAH7657182.1"/>
    <property type="molecule type" value="Genomic_DNA"/>
</dbReference>
<evidence type="ECO:0000313" key="2">
    <source>
        <dbReference type="Proteomes" id="UP000827976"/>
    </source>
</evidence>
<comment type="caution">
    <text evidence="1">The sequence shown here is derived from an EMBL/GenBank/DDBJ whole genome shotgun (WGS) entry which is preliminary data.</text>
</comment>
<proteinExistence type="predicted"/>
<protein>
    <submittedName>
        <fullName evidence="1">Uncharacterized protein</fullName>
    </submittedName>
</protein>
<reference evidence="2" key="1">
    <citation type="journal article" date="2022" name="Nat. Commun.">
        <title>Chromosome evolution and the genetic basis of agronomically important traits in greater yam.</title>
        <authorList>
            <person name="Bredeson J.V."/>
            <person name="Lyons J.B."/>
            <person name="Oniyinde I.O."/>
            <person name="Okereke N.R."/>
            <person name="Kolade O."/>
            <person name="Nnabue I."/>
            <person name="Nwadili C.O."/>
            <person name="Hribova E."/>
            <person name="Parker M."/>
            <person name="Nwogha J."/>
            <person name="Shu S."/>
            <person name="Carlson J."/>
            <person name="Kariba R."/>
            <person name="Muthemba S."/>
            <person name="Knop K."/>
            <person name="Barton G.J."/>
            <person name="Sherwood A.V."/>
            <person name="Lopez-Montes A."/>
            <person name="Asiedu R."/>
            <person name="Jamnadass R."/>
            <person name="Muchugi A."/>
            <person name="Goodstein D."/>
            <person name="Egesi C.N."/>
            <person name="Featherston J."/>
            <person name="Asfaw A."/>
            <person name="Simpson G.G."/>
            <person name="Dolezel J."/>
            <person name="Hendre P.S."/>
            <person name="Van Deynze A."/>
            <person name="Kumar P.L."/>
            <person name="Obidiegwu J.E."/>
            <person name="Bhattacharjee R."/>
            <person name="Rokhsar D.S."/>
        </authorList>
    </citation>
    <scope>NUCLEOTIDE SEQUENCE [LARGE SCALE GENOMIC DNA]</scope>
    <source>
        <strain evidence="2">cv. TDa95/00328</strain>
    </source>
</reference>
<organism evidence="1 2">
    <name type="scientific">Dioscorea alata</name>
    <name type="common">Purple yam</name>
    <dbReference type="NCBI Taxonomy" id="55571"/>
    <lineage>
        <taxon>Eukaryota</taxon>
        <taxon>Viridiplantae</taxon>
        <taxon>Streptophyta</taxon>
        <taxon>Embryophyta</taxon>
        <taxon>Tracheophyta</taxon>
        <taxon>Spermatophyta</taxon>
        <taxon>Magnoliopsida</taxon>
        <taxon>Liliopsida</taxon>
        <taxon>Dioscoreales</taxon>
        <taxon>Dioscoreaceae</taxon>
        <taxon>Dioscorea</taxon>
    </lineage>
</organism>
<evidence type="ECO:0000313" key="1">
    <source>
        <dbReference type="EMBL" id="KAH7657182.1"/>
    </source>
</evidence>
<sequence>MASLQRSDETFRRMGSSGLVWDLNRMRKREEAVDVRELRPSQSAGTIGMMQRSQSNGGRAFHAGRVVPDLDPPSPRVSSCGCFGLFGKPAPAKKSKKSKK</sequence>
<accession>A0ACB7UA40</accession>
<gene>
    <name evidence="1" type="ORF">IHE45_17G003900</name>
</gene>
<name>A0ACB7UA40_DIOAL</name>
<keyword evidence="2" id="KW-1185">Reference proteome</keyword>